<organism evidence="2 3">
    <name type="scientific">Kribbella sancticallisti</name>
    <dbReference type="NCBI Taxonomy" id="460087"/>
    <lineage>
        <taxon>Bacteria</taxon>
        <taxon>Bacillati</taxon>
        <taxon>Actinomycetota</taxon>
        <taxon>Actinomycetes</taxon>
        <taxon>Propionibacteriales</taxon>
        <taxon>Kribbellaceae</taxon>
        <taxon>Kribbella</taxon>
    </lineage>
</organism>
<dbReference type="RefSeq" id="WP_344217788.1">
    <property type="nucleotide sequence ID" value="NZ_BAAAOS010000033.1"/>
</dbReference>
<evidence type="ECO:0000256" key="1">
    <source>
        <dbReference type="SAM" id="MobiDB-lite"/>
    </source>
</evidence>
<keyword evidence="3" id="KW-1185">Reference proteome</keyword>
<evidence type="ECO:0000313" key="3">
    <source>
        <dbReference type="Proteomes" id="UP001500393"/>
    </source>
</evidence>
<comment type="caution">
    <text evidence="2">The sequence shown here is derived from an EMBL/GenBank/DDBJ whole genome shotgun (WGS) entry which is preliminary data.</text>
</comment>
<name>A0ABN2DXM3_9ACTN</name>
<protein>
    <submittedName>
        <fullName evidence="2">Uncharacterized protein</fullName>
    </submittedName>
</protein>
<dbReference type="EMBL" id="BAAAOS010000033">
    <property type="protein sequence ID" value="GAA1589902.1"/>
    <property type="molecule type" value="Genomic_DNA"/>
</dbReference>
<feature type="region of interest" description="Disordered" evidence="1">
    <location>
        <begin position="1"/>
        <end position="67"/>
    </location>
</feature>
<proteinExistence type="predicted"/>
<feature type="compositionally biased region" description="Acidic residues" evidence="1">
    <location>
        <begin position="50"/>
        <end position="61"/>
    </location>
</feature>
<feature type="compositionally biased region" description="Pro residues" evidence="1">
    <location>
        <begin position="1"/>
        <end position="13"/>
    </location>
</feature>
<reference evidence="2 3" key="1">
    <citation type="journal article" date="2019" name="Int. J. Syst. Evol. Microbiol.">
        <title>The Global Catalogue of Microorganisms (GCM) 10K type strain sequencing project: providing services to taxonomists for standard genome sequencing and annotation.</title>
        <authorList>
            <consortium name="The Broad Institute Genomics Platform"/>
            <consortium name="The Broad Institute Genome Sequencing Center for Infectious Disease"/>
            <person name="Wu L."/>
            <person name="Ma J."/>
        </authorList>
    </citation>
    <scope>NUCLEOTIDE SEQUENCE [LARGE SCALE GENOMIC DNA]</scope>
    <source>
        <strain evidence="2 3">JCM 14969</strain>
    </source>
</reference>
<dbReference type="Proteomes" id="UP001500393">
    <property type="component" value="Unassembled WGS sequence"/>
</dbReference>
<accession>A0ABN2DXM3</accession>
<evidence type="ECO:0000313" key="2">
    <source>
        <dbReference type="EMBL" id="GAA1589902.1"/>
    </source>
</evidence>
<sequence length="67" mass="7088">MSTNPIPPVPPMGPGSDPDSNPDLVDPGLDNPDIGTRPGDDSPLSVPEPDNPDNPDEEDPNEQLPRH</sequence>
<gene>
    <name evidence="2" type="ORF">GCM10009789_49400</name>
</gene>